<evidence type="ECO:0000259" key="2">
    <source>
        <dbReference type="PROSITE" id="PS50838"/>
    </source>
</evidence>
<dbReference type="AlphaFoldDB" id="A0A1U7T2D1"/>
<dbReference type="Proteomes" id="UP000189704">
    <property type="component" value="Unplaced"/>
</dbReference>
<dbReference type="RefSeq" id="XP_008047087.1">
    <property type="nucleotide sequence ID" value="XM_008048896.1"/>
</dbReference>
<dbReference type="Pfam" id="PF01454">
    <property type="entry name" value="MAGE"/>
    <property type="match status" value="1"/>
</dbReference>
<dbReference type="OrthoDB" id="205198at2759"/>
<feature type="compositionally biased region" description="Polar residues" evidence="1">
    <location>
        <begin position="38"/>
        <end position="89"/>
    </location>
</feature>
<feature type="region of interest" description="Disordered" evidence="1">
    <location>
        <begin position="328"/>
        <end position="347"/>
    </location>
</feature>
<dbReference type="InterPro" id="IPR021072">
    <property type="entry name" value="MAGE_N"/>
</dbReference>
<dbReference type="FunFam" id="1.10.10.1200:FF:000007">
    <property type="entry name" value="Melanoma-associated antigen C2"/>
    <property type="match status" value="1"/>
</dbReference>
<dbReference type="Gene3D" id="1.10.10.1200">
    <property type="entry name" value="MAGE homology domain, winged helix WH1 motif"/>
    <property type="match status" value="1"/>
</dbReference>
<dbReference type="PANTHER" id="PTHR11736">
    <property type="entry name" value="MELANOMA-ASSOCIATED ANTIGEN MAGE ANTIGEN"/>
    <property type="match status" value="1"/>
</dbReference>
<name>A0A1U7T2D1_CARSF</name>
<dbReference type="KEGG" id="csyr:103250315"/>
<evidence type="ECO:0000256" key="1">
    <source>
        <dbReference type="SAM" id="MobiDB-lite"/>
    </source>
</evidence>
<dbReference type="GeneID" id="103250315"/>
<dbReference type="InterPro" id="IPR037445">
    <property type="entry name" value="MAGE"/>
</dbReference>
<evidence type="ECO:0000313" key="3">
    <source>
        <dbReference type="Proteomes" id="UP000189704"/>
    </source>
</evidence>
<proteinExistence type="predicted"/>
<dbReference type="Gene3D" id="1.10.10.1210">
    <property type="entry name" value="MAGE homology domain, winged helix WH2 motif"/>
    <property type="match status" value="1"/>
</dbReference>
<evidence type="ECO:0000313" key="4">
    <source>
        <dbReference type="RefSeq" id="XP_008047087.1"/>
    </source>
</evidence>
<dbReference type="InterPro" id="IPR002190">
    <property type="entry name" value="MHD_dom"/>
</dbReference>
<dbReference type="InterPro" id="IPR041898">
    <property type="entry name" value="MAGE_WH1"/>
</dbReference>
<dbReference type="PROSITE" id="PS50838">
    <property type="entry name" value="MAGE"/>
    <property type="match status" value="1"/>
</dbReference>
<sequence>MPRGRKSKLRAREKRHQAQAEPMNLMGAQATSGVGRVSPSSSAWSRRNQQSSATAGSTSNPQGPQRATFTTTAAAGVSQARSNGRANNQVERRPRSSQVRAATEQLPRGPIDEKVVILVHYMLYKYQRKEPIKKVDMMRDIIQMHRSHYKEILKKASEHLEMVFGLDLKEMDPNRHIYVLVNKLVQSYDTRVSDGRGVPTTGLLMTILGVIFKKGNCATEEQIWEVLNVMGLYKGRRHFIFGEPRKLITQDLVKEKYLEYQQVPNSYPPRYQFLWGPRAYAETSKMKVLEFWAKVSDTVPSAFPSWYEEALREEEEKAEARAASRAHIRAMASARSRALSTRSSPRS</sequence>
<gene>
    <name evidence="4" type="primary">LOC103250315</name>
</gene>
<accession>A0A1U7T2D1</accession>
<dbReference type="SMART" id="SM01392">
    <property type="entry name" value="MAGE_N"/>
    <property type="match status" value="1"/>
</dbReference>
<dbReference type="SMART" id="SM01373">
    <property type="entry name" value="MAGE"/>
    <property type="match status" value="1"/>
</dbReference>
<reference evidence="4" key="1">
    <citation type="submission" date="2025-08" db="UniProtKB">
        <authorList>
            <consortium name="RefSeq"/>
        </authorList>
    </citation>
    <scope>IDENTIFICATION</scope>
</reference>
<dbReference type="PANTHER" id="PTHR11736:SF36">
    <property type="entry name" value="MELANOMA-ASSOCIATED ANTIGEN B10"/>
    <property type="match status" value="1"/>
</dbReference>
<feature type="region of interest" description="Disordered" evidence="1">
    <location>
        <begin position="1"/>
        <end position="105"/>
    </location>
</feature>
<dbReference type="FunFam" id="1.10.10.1210:FF:000001">
    <property type="entry name" value="melanoma-associated antigen D1"/>
    <property type="match status" value="1"/>
</dbReference>
<protein>
    <submittedName>
        <fullName evidence="4">Melanoma-associated antigen B10-like</fullName>
    </submittedName>
</protein>
<dbReference type="GO" id="GO:0000122">
    <property type="term" value="P:negative regulation of transcription by RNA polymerase II"/>
    <property type="evidence" value="ECO:0007669"/>
    <property type="project" value="TreeGrafter"/>
</dbReference>
<feature type="compositionally biased region" description="Basic residues" evidence="1">
    <location>
        <begin position="1"/>
        <end position="17"/>
    </location>
</feature>
<dbReference type="Pfam" id="PF12440">
    <property type="entry name" value="MAGE_N"/>
    <property type="match status" value="1"/>
</dbReference>
<dbReference type="InterPro" id="IPR041899">
    <property type="entry name" value="MAGE_WH2"/>
</dbReference>
<keyword evidence="3" id="KW-1185">Reference proteome</keyword>
<organism evidence="3 4">
    <name type="scientific">Carlito syrichta</name>
    <name type="common">Philippine tarsier</name>
    <name type="synonym">Tarsius syrichta</name>
    <dbReference type="NCBI Taxonomy" id="1868482"/>
    <lineage>
        <taxon>Eukaryota</taxon>
        <taxon>Metazoa</taxon>
        <taxon>Chordata</taxon>
        <taxon>Craniata</taxon>
        <taxon>Vertebrata</taxon>
        <taxon>Euteleostomi</taxon>
        <taxon>Mammalia</taxon>
        <taxon>Eutheria</taxon>
        <taxon>Euarchontoglires</taxon>
        <taxon>Primates</taxon>
        <taxon>Haplorrhini</taxon>
        <taxon>Tarsiiformes</taxon>
        <taxon>Tarsiidae</taxon>
        <taxon>Carlito</taxon>
    </lineage>
</organism>
<feature type="domain" description="MAGE" evidence="2">
    <location>
        <begin position="111"/>
        <end position="310"/>
    </location>
</feature>
<dbReference type="GO" id="GO:0005634">
    <property type="term" value="C:nucleus"/>
    <property type="evidence" value="ECO:0007669"/>
    <property type="project" value="TreeGrafter"/>
</dbReference>